<dbReference type="EMBL" id="CAJOBQ010004137">
    <property type="protein sequence ID" value="CAF4628222.1"/>
    <property type="molecule type" value="Genomic_DNA"/>
</dbReference>
<dbReference type="SUPFAM" id="SSF48239">
    <property type="entry name" value="Terpenoid cyclases/Protein prenyltransferases"/>
    <property type="match status" value="1"/>
</dbReference>
<reference evidence="12" key="1">
    <citation type="submission" date="2021-02" db="EMBL/GenBank/DDBJ databases">
        <authorList>
            <person name="Nowell W R."/>
        </authorList>
    </citation>
    <scope>NUCLEOTIDE SEQUENCE</scope>
</reference>
<dbReference type="GO" id="GO:0004663">
    <property type="term" value="F:Rab geranylgeranyltransferase activity"/>
    <property type="evidence" value="ECO:0007669"/>
    <property type="project" value="TreeGrafter"/>
</dbReference>
<evidence type="ECO:0000256" key="6">
    <source>
        <dbReference type="ARBA" id="ARBA00022737"/>
    </source>
</evidence>
<comment type="cofactor">
    <cofactor evidence="1">
        <name>Zn(2+)</name>
        <dbReference type="ChEBI" id="CHEBI:29105"/>
    </cofactor>
</comment>
<evidence type="ECO:0000313" key="14">
    <source>
        <dbReference type="EMBL" id="CAF4628222.1"/>
    </source>
</evidence>
<dbReference type="Proteomes" id="UP000663862">
    <property type="component" value="Unassembled WGS sequence"/>
</dbReference>
<dbReference type="PANTHER" id="PTHR11774">
    <property type="entry name" value="GERANYLGERANYL TRANSFERASE TYPE BETA SUBUNIT"/>
    <property type="match status" value="1"/>
</dbReference>
<keyword evidence="6" id="KW-0677">Repeat</keyword>
<evidence type="ECO:0000256" key="9">
    <source>
        <dbReference type="ARBA" id="ARBA00032766"/>
    </source>
</evidence>
<evidence type="ECO:0000256" key="3">
    <source>
        <dbReference type="ARBA" id="ARBA00022602"/>
    </source>
</evidence>
<protein>
    <recommendedName>
        <fullName evidence="8">Geranylgeranyl transferase type II subunit beta</fullName>
    </recommendedName>
    <alternativeName>
        <fullName evidence="9">Type II protein geranyl-geranyltransferase subunit beta</fullName>
    </alternativeName>
</protein>
<dbReference type="EMBL" id="CAJNYD010001884">
    <property type="protein sequence ID" value="CAF3379519.1"/>
    <property type="molecule type" value="Genomic_DNA"/>
</dbReference>
<dbReference type="Proteomes" id="UP000663873">
    <property type="component" value="Unassembled WGS sequence"/>
</dbReference>
<dbReference type="Proteomes" id="UP000663851">
    <property type="component" value="Unassembled WGS sequence"/>
</dbReference>
<dbReference type="Proteomes" id="UP000663833">
    <property type="component" value="Unassembled WGS sequence"/>
</dbReference>
<evidence type="ECO:0000313" key="12">
    <source>
        <dbReference type="EMBL" id="CAF4412299.1"/>
    </source>
</evidence>
<comment type="caution">
    <text evidence="12">The sequence shown here is derived from an EMBL/GenBank/DDBJ whole genome shotgun (WGS) entry which is preliminary data.</text>
</comment>
<dbReference type="EMBL" id="CAJOBP010005750">
    <property type="protein sequence ID" value="CAF4477007.1"/>
    <property type="molecule type" value="Genomic_DNA"/>
</dbReference>
<evidence type="ECO:0000256" key="4">
    <source>
        <dbReference type="ARBA" id="ARBA00022679"/>
    </source>
</evidence>
<evidence type="ECO:0000313" key="16">
    <source>
        <dbReference type="Proteomes" id="UP000663873"/>
    </source>
</evidence>
<gene>
    <name evidence="12" type="ORF">HFQ381_LOCUS20919</name>
    <name evidence="11" type="ORF">LUA448_LOCUS15634</name>
    <name evidence="14" type="ORF">TSG867_LOCUS29439</name>
    <name evidence="13" type="ORF">UJA718_LOCUS24635</name>
</gene>
<dbReference type="GO" id="GO:0046872">
    <property type="term" value="F:metal ion binding"/>
    <property type="evidence" value="ECO:0007669"/>
    <property type="project" value="UniProtKB-KW"/>
</dbReference>
<evidence type="ECO:0000313" key="11">
    <source>
        <dbReference type="EMBL" id="CAF3379519.1"/>
    </source>
</evidence>
<dbReference type="PANTHER" id="PTHR11774:SF11">
    <property type="entry name" value="GERANYLGERANYL TRANSFERASE TYPE-2 SUBUNIT BETA"/>
    <property type="match status" value="1"/>
</dbReference>
<dbReference type="Pfam" id="PF00432">
    <property type="entry name" value="Prenyltrans"/>
    <property type="match status" value="1"/>
</dbReference>
<evidence type="ECO:0000256" key="5">
    <source>
        <dbReference type="ARBA" id="ARBA00022723"/>
    </source>
</evidence>
<keyword evidence="7" id="KW-0862">Zinc</keyword>
<dbReference type="AlphaFoldDB" id="A0A820PVF8"/>
<evidence type="ECO:0000256" key="1">
    <source>
        <dbReference type="ARBA" id="ARBA00001947"/>
    </source>
</evidence>
<evidence type="ECO:0000313" key="13">
    <source>
        <dbReference type="EMBL" id="CAF4477007.1"/>
    </source>
</evidence>
<evidence type="ECO:0000259" key="10">
    <source>
        <dbReference type="Pfam" id="PF00432"/>
    </source>
</evidence>
<dbReference type="GO" id="GO:0005968">
    <property type="term" value="C:Rab-protein geranylgeranyltransferase complex"/>
    <property type="evidence" value="ECO:0007669"/>
    <property type="project" value="TreeGrafter"/>
</dbReference>
<comment type="similarity">
    <text evidence="2">Belongs to the protein prenyltransferase subunit beta family.</text>
</comment>
<evidence type="ECO:0000313" key="15">
    <source>
        <dbReference type="Proteomes" id="UP000663851"/>
    </source>
</evidence>
<organism evidence="12 15">
    <name type="scientific">Rotaria socialis</name>
    <dbReference type="NCBI Taxonomy" id="392032"/>
    <lineage>
        <taxon>Eukaryota</taxon>
        <taxon>Metazoa</taxon>
        <taxon>Spiralia</taxon>
        <taxon>Gnathifera</taxon>
        <taxon>Rotifera</taxon>
        <taxon>Eurotatoria</taxon>
        <taxon>Bdelloidea</taxon>
        <taxon>Philodinida</taxon>
        <taxon>Philodinidae</taxon>
        <taxon>Rotaria</taxon>
    </lineage>
</organism>
<keyword evidence="5" id="KW-0479">Metal-binding</keyword>
<proteinExistence type="inferred from homology"/>
<evidence type="ECO:0000256" key="8">
    <source>
        <dbReference type="ARBA" id="ARBA00030816"/>
    </source>
</evidence>
<dbReference type="InterPro" id="IPR008930">
    <property type="entry name" value="Terpenoid_cyclase/PrenylTrfase"/>
</dbReference>
<evidence type="ECO:0000256" key="7">
    <source>
        <dbReference type="ARBA" id="ARBA00022833"/>
    </source>
</evidence>
<dbReference type="Gene3D" id="1.50.10.20">
    <property type="match status" value="1"/>
</dbReference>
<dbReference type="EMBL" id="CAJOBO010001828">
    <property type="protein sequence ID" value="CAF4412299.1"/>
    <property type="molecule type" value="Genomic_DNA"/>
</dbReference>
<accession>A0A820PVF8</accession>
<dbReference type="InterPro" id="IPR045089">
    <property type="entry name" value="PGGT1B-like"/>
</dbReference>
<feature type="domain" description="Prenyltransferase alpha-alpha toroid" evidence="10">
    <location>
        <begin position="30"/>
        <end position="92"/>
    </location>
</feature>
<sequence length="108" mass="12386">MKFMFLLVNVTSIDSDFHAKFADDSFLNLEHCQTREKLSKFILASQDDETGGCFDRPGNISDPFHTLLGMAGLSLLNIYNENIIREVNPVLFMPEYVIQKLEIKMQLL</sequence>
<keyword evidence="16" id="KW-1185">Reference proteome</keyword>
<keyword evidence="3" id="KW-0637">Prenyltransferase</keyword>
<keyword evidence="4" id="KW-0808">Transferase</keyword>
<name>A0A820PVF8_9BILA</name>
<evidence type="ECO:0000256" key="2">
    <source>
        <dbReference type="ARBA" id="ARBA00010497"/>
    </source>
</evidence>
<dbReference type="InterPro" id="IPR001330">
    <property type="entry name" value="Prenyltrans"/>
</dbReference>